<keyword evidence="3 10" id="KW-0813">Transport</keyword>
<evidence type="ECO:0000256" key="6">
    <source>
        <dbReference type="ARBA" id="ARBA00022692"/>
    </source>
</evidence>
<evidence type="ECO:0000256" key="10">
    <source>
        <dbReference type="PIRNR" id="PIRNR002786"/>
    </source>
</evidence>
<evidence type="ECO:0000256" key="8">
    <source>
        <dbReference type="ARBA" id="ARBA00022989"/>
    </source>
</evidence>
<dbReference type="InterPro" id="IPR049031">
    <property type="entry name" value="T2SSK_SAM-like_1st"/>
</dbReference>
<evidence type="ECO:0000256" key="5">
    <source>
        <dbReference type="ARBA" id="ARBA00022519"/>
    </source>
</evidence>
<evidence type="ECO:0000259" key="11">
    <source>
        <dbReference type="Pfam" id="PF21687"/>
    </source>
</evidence>
<evidence type="ECO:0000256" key="9">
    <source>
        <dbReference type="ARBA" id="ARBA00023136"/>
    </source>
</evidence>
<keyword evidence="8" id="KW-1133">Transmembrane helix</keyword>
<dbReference type="Proteomes" id="UP000680116">
    <property type="component" value="Chromosome"/>
</dbReference>
<comment type="subcellular location">
    <subcellularLocation>
        <location evidence="1 10">Cell inner membrane</location>
    </subcellularLocation>
</comment>
<keyword evidence="6" id="KW-0812">Transmembrane</keyword>
<feature type="domain" description="T2SS protein K first SAM-like" evidence="11">
    <location>
        <begin position="103"/>
        <end position="192"/>
    </location>
</feature>
<evidence type="ECO:0000256" key="7">
    <source>
        <dbReference type="ARBA" id="ARBA00022927"/>
    </source>
</evidence>
<dbReference type="RefSeq" id="WP_215218768.1">
    <property type="nucleotide sequence ID" value="NZ_OU015430.1"/>
</dbReference>
<sequence length="290" mass="30207">MSAVRRSRGAALLLVLWLVVLLTALVGGFALVARVEHLQGRVLVHGLTAQNAARAGLEYAMTRLAATEPERQWAPDGRPYPWRYTGVDIEVRIVDESGKLDLNQSDAAVLGGLLVALGSDQAEAARLAAAIIDWRDPDPLTQAAGGAEDADYASAGRPYGAKDAQFEGIAELEQVLGFTPALYALVAPHVTVHSGLPRPQPEFAAAPVLEAIGLDGAAMVQQRGAPLGGPAGPALPTVGANRSGTYSIESLARLADGRESLLRAVVRAGGGAVPGMAYTVLDWEEGASPR</sequence>
<keyword evidence="4 10" id="KW-1003">Cell membrane</keyword>
<organism evidence="12 13">
    <name type="scientific">Novilysobacter luteus</name>
    <dbReference type="NCBI Taxonomy" id="2822368"/>
    <lineage>
        <taxon>Bacteria</taxon>
        <taxon>Pseudomonadati</taxon>
        <taxon>Pseudomonadota</taxon>
        <taxon>Gammaproteobacteria</taxon>
        <taxon>Lysobacterales</taxon>
        <taxon>Lysobacteraceae</taxon>
        <taxon>Novilysobacter</taxon>
    </lineage>
</organism>
<keyword evidence="13" id="KW-1185">Reference proteome</keyword>
<dbReference type="PANTHER" id="PTHR38831:SF2">
    <property type="entry name" value="TYPE II SECRETION SYSTEM PROTEIN K"/>
    <property type="match status" value="1"/>
</dbReference>
<dbReference type="Pfam" id="PF21687">
    <property type="entry name" value="T2SSK_1st"/>
    <property type="match status" value="1"/>
</dbReference>
<dbReference type="PIRSF" id="PIRSF002786">
    <property type="entry name" value="XcpX"/>
    <property type="match status" value="1"/>
</dbReference>
<evidence type="ECO:0000256" key="3">
    <source>
        <dbReference type="ARBA" id="ARBA00022448"/>
    </source>
</evidence>
<evidence type="ECO:0000256" key="2">
    <source>
        <dbReference type="ARBA" id="ARBA00007246"/>
    </source>
</evidence>
<dbReference type="InterPro" id="IPR005628">
    <property type="entry name" value="GspK"/>
</dbReference>
<dbReference type="InterPro" id="IPR038072">
    <property type="entry name" value="GspK_central_sf"/>
</dbReference>
<name>A0ABN7R0Y9_9GAMM</name>
<evidence type="ECO:0000313" key="12">
    <source>
        <dbReference type="EMBL" id="CAG4976766.1"/>
    </source>
</evidence>
<keyword evidence="7" id="KW-0653">Protein transport</keyword>
<dbReference type="PANTHER" id="PTHR38831">
    <property type="entry name" value="TYPE II SECRETION SYSTEM PROTEIN K"/>
    <property type="match status" value="1"/>
</dbReference>
<dbReference type="EMBL" id="OU015430">
    <property type="protein sequence ID" value="CAG4976766.1"/>
    <property type="molecule type" value="Genomic_DNA"/>
</dbReference>
<comment type="similarity">
    <text evidence="2 10">Belongs to the GSP K family.</text>
</comment>
<evidence type="ECO:0000256" key="4">
    <source>
        <dbReference type="ARBA" id="ARBA00022475"/>
    </source>
</evidence>
<keyword evidence="9 10" id="KW-0472">Membrane</keyword>
<accession>A0ABN7R0Y9</accession>
<evidence type="ECO:0000256" key="1">
    <source>
        <dbReference type="ARBA" id="ARBA00004533"/>
    </source>
</evidence>
<evidence type="ECO:0000313" key="13">
    <source>
        <dbReference type="Proteomes" id="UP000680116"/>
    </source>
</evidence>
<reference evidence="12 13" key="1">
    <citation type="submission" date="2021-04" db="EMBL/GenBank/DDBJ databases">
        <authorList>
            <person name="Rodrigo-Torres L."/>
            <person name="Arahal R. D."/>
            <person name="Lucena T."/>
        </authorList>
    </citation>
    <scope>NUCLEOTIDE SEQUENCE [LARGE SCALE GENOMIC DNA]</scope>
    <source>
        <strain evidence="12 13">CECT 30171</strain>
    </source>
</reference>
<keyword evidence="5 10" id="KW-0997">Cell inner membrane</keyword>
<gene>
    <name evidence="12" type="ORF">LYB30171_02265</name>
</gene>
<protein>
    <recommendedName>
        <fullName evidence="10">Type II secretion system protein K</fullName>
    </recommendedName>
</protein>
<dbReference type="Gene3D" id="1.10.40.60">
    <property type="entry name" value="EpsJ-like"/>
    <property type="match status" value="1"/>
</dbReference>
<dbReference type="SUPFAM" id="SSF158544">
    <property type="entry name" value="GspK insert domain-like"/>
    <property type="match status" value="1"/>
</dbReference>
<proteinExistence type="inferred from homology"/>